<evidence type="ECO:0000313" key="1">
    <source>
        <dbReference type="EMBL" id="KAJ6646971.1"/>
    </source>
</evidence>
<name>A0A9Q0NC64_9DIPT</name>
<reference evidence="1" key="1">
    <citation type="submission" date="2022-07" db="EMBL/GenBank/DDBJ databases">
        <authorList>
            <person name="Trinca V."/>
            <person name="Uliana J.V.C."/>
            <person name="Torres T.T."/>
            <person name="Ward R.J."/>
            <person name="Monesi N."/>
        </authorList>
    </citation>
    <scope>NUCLEOTIDE SEQUENCE</scope>
    <source>
        <strain evidence="1">HSMRA1968</strain>
        <tissue evidence="1">Whole embryos</tissue>
    </source>
</reference>
<proteinExistence type="predicted"/>
<evidence type="ECO:0000313" key="2">
    <source>
        <dbReference type="Proteomes" id="UP001151699"/>
    </source>
</evidence>
<dbReference type="Gene3D" id="1.20.1170.10">
    <property type="match status" value="2"/>
</dbReference>
<dbReference type="GO" id="GO:0044179">
    <property type="term" value="P:hemolysis in another organism"/>
    <property type="evidence" value="ECO:0007669"/>
    <property type="project" value="InterPro"/>
</dbReference>
<dbReference type="SUPFAM" id="SSF58100">
    <property type="entry name" value="Bacterial hemolysins"/>
    <property type="match status" value="2"/>
</dbReference>
<dbReference type="AlphaFoldDB" id="A0A9Q0NC64"/>
<dbReference type="Pfam" id="PF06109">
    <property type="entry name" value="HlyE"/>
    <property type="match status" value="2"/>
</dbReference>
<accession>A0A9Q0NC64</accession>
<sequence length="559" mass="63925">MAAGAAERAEIKDMIEISKRGIETIIQALCCYNEIFNQNIPWKSYKRNVLLMDQFRHDFSYESAQLVGDVTTLMKHAEENYISVAQSISEWCKLTTRLLKIYLGLFENHTSETYEAQRSLLFKILNEGLTKMSAGQAKLEQCSMNFKDVAGKLRSVKNRLTHEFDNKSSFFQESVDKIFDKSYVKAKSAYIFFPFGEKLMIPEFRGIEKLKVISHLQRRLSVVNGLFEMFHKTICQTHDRIESTKRKLNEEIKSIGVLKVQIGEARAPFPMDNLGDLRHTILKSVNDLIKICKTFQKDYGKMLVTFQSAPKELVWNINVATFHAQLVGEVSALIKHAEDNYFSATRSIYDWCSLTTRLLKIYLDLFENRASKTYEAQRALLIYVFEDGLTKMSGGQAELEQCCLSFNNVAGKLTSLHIRVSNLFDYEKSFLQGEVDKIRRHAYVGAGAGFLLGPFGALITYSIAAGVVEGKLILKSQAKLSKMRDFFEQLHKTIEQTNVDIDSSKEKMKDEVRSIAVLKFKTERTKALIPMDDFDGLRDTILESVNNLIKECEAYQKRA</sequence>
<dbReference type="InterPro" id="IPR027018">
    <property type="entry name" value="Hemolysin_E"/>
</dbReference>
<dbReference type="OrthoDB" id="78854at2759"/>
<protein>
    <submittedName>
        <fullName evidence="1">Hemolysin E</fullName>
    </submittedName>
</protein>
<comment type="caution">
    <text evidence="1">The sequence shown here is derived from an EMBL/GenBank/DDBJ whole genome shotgun (WGS) entry which is preliminary data.</text>
</comment>
<dbReference type="EMBL" id="WJQU01000001">
    <property type="protein sequence ID" value="KAJ6646971.1"/>
    <property type="molecule type" value="Genomic_DNA"/>
</dbReference>
<organism evidence="1 2">
    <name type="scientific">Pseudolycoriella hygida</name>
    <dbReference type="NCBI Taxonomy" id="35572"/>
    <lineage>
        <taxon>Eukaryota</taxon>
        <taxon>Metazoa</taxon>
        <taxon>Ecdysozoa</taxon>
        <taxon>Arthropoda</taxon>
        <taxon>Hexapoda</taxon>
        <taxon>Insecta</taxon>
        <taxon>Pterygota</taxon>
        <taxon>Neoptera</taxon>
        <taxon>Endopterygota</taxon>
        <taxon>Diptera</taxon>
        <taxon>Nematocera</taxon>
        <taxon>Sciaroidea</taxon>
        <taxon>Sciaridae</taxon>
        <taxon>Pseudolycoriella</taxon>
    </lineage>
</organism>
<keyword evidence="2" id="KW-1185">Reference proteome</keyword>
<dbReference type="Proteomes" id="UP001151699">
    <property type="component" value="Chromosome A"/>
</dbReference>
<gene>
    <name evidence="1" type="primary">hlyE_3</name>
    <name evidence="1" type="ORF">Bhyg_02188</name>
</gene>